<dbReference type="SUPFAM" id="SSF48452">
    <property type="entry name" value="TPR-like"/>
    <property type="match status" value="1"/>
</dbReference>
<dbReference type="CDD" id="cd07324">
    <property type="entry name" value="M48C_Oma1-like"/>
    <property type="match status" value="1"/>
</dbReference>
<keyword evidence="3" id="KW-0479">Metal-binding</keyword>
<proteinExistence type="predicted"/>
<evidence type="ECO:0000313" key="10">
    <source>
        <dbReference type="Proteomes" id="UP001056291"/>
    </source>
</evidence>
<protein>
    <submittedName>
        <fullName evidence="9">M48 family metalloprotease</fullName>
        <ecNumber evidence="9">3.4.24.-</ecNumber>
    </submittedName>
</protein>
<keyword evidence="5" id="KW-0862">Zinc</keyword>
<dbReference type="InterPro" id="IPR001915">
    <property type="entry name" value="Peptidase_M48"/>
</dbReference>
<organism evidence="9 10">
    <name type="scientific">Sneathiella marina</name>
    <dbReference type="NCBI Taxonomy" id="2950108"/>
    <lineage>
        <taxon>Bacteria</taxon>
        <taxon>Pseudomonadati</taxon>
        <taxon>Pseudomonadota</taxon>
        <taxon>Alphaproteobacteria</taxon>
        <taxon>Sneathiellales</taxon>
        <taxon>Sneathiellaceae</taxon>
        <taxon>Sneathiella</taxon>
    </lineage>
</organism>
<evidence type="ECO:0000256" key="1">
    <source>
        <dbReference type="ARBA" id="ARBA00001947"/>
    </source>
</evidence>
<sequence>MKKRCLTLGSMLLVLLLPFHWAYAKQTGPSFIRDAEIEHTLRSYAIPIFNAAGLNGKDVAIYIINDRSLNAFVAGGQRLFMFTGLLERVETPNQLKGVIAHETGHIAGGHLARTQEALENATVRSIIGILLGAVAIAAGGGAAGGAVIAGSGSIATKSFLEYSRTQESSADQASITYLDSTGQSGRGMVEFLEILDQTYRSYNTGLSYYRSHPITSERIAALRQRVEKSPYRDTLDSPESVVELNRMQAKLFGYTRTLAQTLRKYPVTDQSIPGRYARAIAYFRYPDLDKALKEVDSLLDEIPTDPYFHELKGQSLYENGDPQGALPSLETAVELAPREPLILTLYGRVLNATGNIADNNKAIEVLTESLALDPNNAASWDQLAIAYSRNGNTGMLALASAERYLLGGNYQKAIFHAKRAQDLFNAGTPANLRAEDIITLAGEASRKNR</sequence>
<dbReference type="Gene3D" id="1.25.40.10">
    <property type="entry name" value="Tetratricopeptide repeat domain"/>
    <property type="match status" value="1"/>
</dbReference>
<keyword evidence="4 9" id="KW-0378">Hydrolase</keyword>
<evidence type="ECO:0000259" key="8">
    <source>
        <dbReference type="Pfam" id="PF01435"/>
    </source>
</evidence>
<dbReference type="Gene3D" id="3.30.2010.10">
    <property type="entry name" value="Metalloproteases ('zincins'), catalytic domain"/>
    <property type="match status" value="1"/>
</dbReference>
<feature type="domain" description="Peptidase M48" evidence="8">
    <location>
        <begin position="34"/>
        <end position="225"/>
    </location>
</feature>
<dbReference type="Proteomes" id="UP001056291">
    <property type="component" value="Chromosome"/>
</dbReference>
<keyword evidence="7" id="KW-0732">Signal</keyword>
<dbReference type="EMBL" id="CP098747">
    <property type="protein sequence ID" value="USG59490.1"/>
    <property type="molecule type" value="Genomic_DNA"/>
</dbReference>
<gene>
    <name evidence="9" type="ORF">NBZ79_09840</name>
</gene>
<evidence type="ECO:0000256" key="5">
    <source>
        <dbReference type="ARBA" id="ARBA00022833"/>
    </source>
</evidence>
<accession>A0ABY4VX97</accession>
<feature type="signal peptide" evidence="7">
    <location>
        <begin position="1"/>
        <end position="24"/>
    </location>
</feature>
<evidence type="ECO:0000256" key="3">
    <source>
        <dbReference type="ARBA" id="ARBA00022723"/>
    </source>
</evidence>
<reference evidence="9" key="1">
    <citation type="submission" date="2022-06" db="EMBL/GenBank/DDBJ databases">
        <title>Sneathiella actinostolidae sp. nov., isolated from a sea anemonein the Western Pacific Ocean.</title>
        <authorList>
            <person name="Wei M.J."/>
        </authorList>
    </citation>
    <scope>NUCLEOTIDE SEQUENCE</scope>
    <source>
        <strain evidence="9">PHK-P5</strain>
    </source>
</reference>
<feature type="chain" id="PRO_5045267803" evidence="7">
    <location>
        <begin position="25"/>
        <end position="449"/>
    </location>
</feature>
<keyword evidence="10" id="KW-1185">Reference proteome</keyword>
<keyword evidence="6 9" id="KW-0482">Metalloprotease</keyword>
<dbReference type="PANTHER" id="PTHR22726:SF1">
    <property type="entry name" value="METALLOENDOPEPTIDASE OMA1, MITOCHONDRIAL"/>
    <property type="match status" value="1"/>
</dbReference>
<dbReference type="Pfam" id="PF01435">
    <property type="entry name" value="Peptidase_M48"/>
    <property type="match status" value="1"/>
</dbReference>
<keyword evidence="2" id="KW-0645">Protease</keyword>
<dbReference type="InterPro" id="IPR011990">
    <property type="entry name" value="TPR-like_helical_dom_sf"/>
</dbReference>
<evidence type="ECO:0000313" key="9">
    <source>
        <dbReference type="EMBL" id="USG59490.1"/>
    </source>
</evidence>
<dbReference type="Pfam" id="PF13432">
    <property type="entry name" value="TPR_16"/>
    <property type="match status" value="1"/>
</dbReference>
<comment type="cofactor">
    <cofactor evidence="1">
        <name>Zn(2+)</name>
        <dbReference type="ChEBI" id="CHEBI:29105"/>
    </cofactor>
</comment>
<name>A0ABY4VX97_9PROT</name>
<dbReference type="GO" id="GO:0008237">
    <property type="term" value="F:metallopeptidase activity"/>
    <property type="evidence" value="ECO:0007669"/>
    <property type="project" value="UniProtKB-KW"/>
</dbReference>
<evidence type="ECO:0000256" key="6">
    <source>
        <dbReference type="ARBA" id="ARBA00023049"/>
    </source>
</evidence>
<dbReference type="RefSeq" id="WP_251932211.1">
    <property type="nucleotide sequence ID" value="NZ_CP098747.1"/>
</dbReference>
<evidence type="ECO:0000256" key="7">
    <source>
        <dbReference type="SAM" id="SignalP"/>
    </source>
</evidence>
<evidence type="ECO:0000256" key="4">
    <source>
        <dbReference type="ARBA" id="ARBA00022801"/>
    </source>
</evidence>
<dbReference type="InterPro" id="IPR051156">
    <property type="entry name" value="Mito/Outer_Membr_Metalloprot"/>
</dbReference>
<dbReference type="PANTHER" id="PTHR22726">
    <property type="entry name" value="METALLOENDOPEPTIDASE OMA1"/>
    <property type="match status" value="1"/>
</dbReference>
<evidence type="ECO:0000256" key="2">
    <source>
        <dbReference type="ARBA" id="ARBA00022670"/>
    </source>
</evidence>
<dbReference type="EC" id="3.4.24.-" evidence="9"/>